<dbReference type="CDD" id="cd02094">
    <property type="entry name" value="P-type_ATPase_Cu-like"/>
    <property type="match status" value="1"/>
</dbReference>
<dbReference type="KEGG" id="ttf:THTE_0761"/>
<accession>A0A286RBM8</accession>
<sequence length="775" mass="82127">MAREIRLEVRGMHCAGCVARVEKALRSVPGVDDVHVNLVTQRAVVHTSSDSVETQPLVQAVAAAGYEAVPLEESSEEAEGEESAPSLPWSREAEEQKTRLRQLAVGCVGLIVILATMLVPGAMTALSAWPAIIAATVVQFYLGTVYASSAWKQLRHGGVSMDTLIAAGTWTAYLAGMGEALGGWSLAGHAAAGSHPGSTILLPAVPMYLSDAAMILTFITLGKYLEVRARFRASLAIRRLMDLSPSFARVISGQTVQEVPVRRVRVGDYIRVLPGEKIPLDGLITEGESEIDESWLTGEPVPVPRTVGQEVFAGTLNLTRPITIRVTKPARQTLLAQVVRLVEHAQETRPRLGRLADRVVAWFVPGVLVIATATFVVWGLVLEQWGMALSATVAVLVVACPCALGLATPTAIVVASGRAASRGILVRDAQALESAAFVDTVVLDKTGTVTVGSPQLVRLRPAFGHTEDELLQVAATAEQLSLHPVARAVLEEARGRGLTFPTARSIEVLPGQGIRVESDGHTIVIQSADSADQLAENLVGTFGQRTDQHGVEGKTATEVKQEVSAVATGSRIVVAVVQDGELFGILEFADLPAEESREAIAALQGMGLRIIMLTGDREETARAVAEQLGIRDFEAGLTPSQKHERIRQLRQAGRCVAMVGDGINDAAALAEADVGIALSHGADIAKEAAAIVLIHRGLLAVVDVLQLGRATVRTIRRNLFWAFAYNAVLIPLAAGVIYPWTGILIPPAAAAAAMAASSVSVVLSSLMLGRSITRR</sequence>
<dbReference type="Pfam" id="PF00403">
    <property type="entry name" value="HMA"/>
    <property type="match status" value="1"/>
</dbReference>
<evidence type="ECO:0000256" key="4">
    <source>
        <dbReference type="ARBA" id="ARBA00022475"/>
    </source>
</evidence>
<dbReference type="RefSeq" id="WP_095413985.1">
    <property type="nucleotide sequence ID" value="NZ_CP018477.1"/>
</dbReference>
<keyword evidence="7 17" id="KW-0479">Metal-binding</keyword>
<dbReference type="PANTHER" id="PTHR43520:SF5">
    <property type="entry name" value="CATION-TRANSPORTING P-TYPE ATPASE-RELATED"/>
    <property type="match status" value="1"/>
</dbReference>
<dbReference type="SUPFAM" id="SSF55008">
    <property type="entry name" value="HMA, heavy metal-associated domain"/>
    <property type="match status" value="1"/>
</dbReference>
<dbReference type="PROSITE" id="PS01229">
    <property type="entry name" value="COF_2"/>
    <property type="match status" value="1"/>
</dbReference>
<feature type="transmembrane region" description="Helical" evidence="17">
    <location>
        <begin position="163"/>
        <end position="187"/>
    </location>
</feature>
<dbReference type="Gene3D" id="3.40.50.1000">
    <property type="entry name" value="HAD superfamily/HAD-like"/>
    <property type="match status" value="1"/>
</dbReference>
<dbReference type="SUPFAM" id="SSF56784">
    <property type="entry name" value="HAD-like"/>
    <property type="match status" value="1"/>
</dbReference>
<evidence type="ECO:0000259" key="19">
    <source>
        <dbReference type="PROSITE" id="PS50846"/>
    </source>
</evidence>
<dbReference type="InterPro" id="IPR001757">
    <property type="entry name" value="P_typ_ATPase"/>
</dbReference>
<dbReference type="InterPro" id="IPR023298">
    <property type="entry name" value="ATPase_P-typ_TM_dom_sf"/>
</dbReference>
<dbReference type="PROSITE" id="PS00154">
    <property type="entry name" value="ATPASE_E1_E2"/>
    <property type="match status" value="1"/>
</dbReference>
<evidence type="ECO:0000256" key="2">
    <source>
        <dbReference type="ARBA" id="ARBA00006024"/>
    </source>
</evidence>
<dbReference type="CDD" id="cd00371">
    <property type="entry name" value="HMA"/>
    <property type="match status" value="1"/>
</dbReference>
<feature type="domain" description="HMA" evidence="19">
    <location>
        <begin position="3"/>
        <end position="69"/>
    </location>
</feature>
<feature type="transmembrane region" description="Helical" evidence="17">
    <location>
        <begin position="359"/>
        <end position="381"/>
    </location>
</feature>
<dbReference type="InterPro" id="IPR023299">
    <property type="entry name" value="ATPase_P-typ_cyto_dom_N"/>
</dbReference>
<dbReference type="Gene3D" id="3.40.1110.10">
    <property type="entry name" value="Calcium-transporting ATPase, cytoplasmic domain N"/>
    <property type="match status" value="1"/>
</dbReference>
<dbReference type="Pfam" id="PF00122">
    <property type="entry name" value="E1-E2_ATPase"/>
    <property type="match status" value="1"/>
</dbReference>
<dbReference type="PANTHER" id="PTHR43520">
    <property type="entry name" value="ATP7, ISOFORM B"/>
    <property type="match status" value="1"/>
</dbReference>
<dbReference type="GO" id="GO:0055070">
    <property type="term" value="P:copper ion homeostasis"/>
    <property type="evidence" value="ECO:0007669"/>
    <property type="project" value="TreeGrafter"/>
</dbReference>
<keyword evidence="9 17" id="KW-0067">ATP-binding</keyword>
<dbReference type="EC" id="7.2.2.9" evidence="15"/>
<feature type="transmembrane region" description="Helical" evidence="17">
    <location>
        <begin position="103"/>
        <end position="123"/>
    </location>
</feature>
<keyword evidence="11" id="KW-1278">Translocase</keyword>
<name>A0A286RBM8_9BACT</name>
<dbReference type="GO" id="GO:0043682">
    <property type="term" value="F:P-type divalent copper transporter activity"/>
    <property type="evidence" value="ECO:0007669"/>
    <property type="project" value="UniProtKB-EC"/>
</dbReference>
<evidence type="ECO:0000256" key="9">
    <source>
        <dbReference type="ARBA" id="ARBA00022840"/>
    </source>
</evidence>
<dbReference type="AlphaFoldDB" id="A0A286RBM8"/>
<dbReference type="InterPro" id="IPR036412">
    <property type="entry name" value="HAD-like_sf"/>
</dbReference>
<dbReference type="InterPro" id="IPR027256">
    <property type="entry name" value="P-typ_ATPase_IB"/>
</dbReference>
<keyword evidence="8 17" id="KW-0547">Nucleotide-binding</keyword>
<feature type="transmembrane region" description="Helical" evidence="17">
    <location>
        <begin position="387"/>
        <end position="415"/>
    </location>
</feature>
<feature type="transmembrane region" description="Helical" evidence="17">
    <location>
        <begin position="719"/>
        <end position="738"/>
    </location>
</feature>
<evidence type="ECO:0000313" key="20">
    <source>
        <dbReference type="EMBL" id="ASV73363.1"/>
    </source>
</evidence>
<dbReference type="Proteomes" id="UP000215086">
    <property type="component" value="Chromosome"/>
</dbReference>
<keyword evidence="14 17" id="KW-0472">Membrane</keyword>
<dbReference type="InterPro" id="IPR044492">
    <property type="entry name" value="P_typ_ATPase_HD_dom"/>
</dbReference>
<dbReference type="SUPFAM" id="SSF81653">
    <property type="entry name" value="Calcium ATPase, transduction domain A"/>
    <property type="match status" value="1"/>
</dbReference>
<evidence type="ECO:0000256" key="18">
    <source>
        <dbReference type="SAM" id="MobiDB-lite"/>
    </source>
</evidence>
<dbReference type="FunFam" id="2.70.150.10:FF:000002">
    <property type="entry name" value="Copper-transporting ATPase 1, putative"/>
    <property type="match status" value="1"/>
</dbReference>
<feature type="transmembrane region" description="Helical" evidence="17">
    <location>
        <begin position="207"/>
        <end position="225"/>
    </location>
</feature>
<keyword evidence="6 17" id="KW-0812">Transmembrane</keyword>
<dbReference type="PROSITE" id="PS50846">
    <property type="entry name" value="HMA_2"/>
    <property type="match status" value="1"/>
</dbReference>
<evidence type="ECO:0000256" key="1">
    <source>
        <dbReference type="ARBA" id="ARBA00004651"/>
    </source>
</evidence>
<evidence type="ECO:0000256" key="16">
    <source>
        <dbReference type="ARBA" id="ARBA00047424"/>
    </source>
</evidence>
<dbReference type="GO" id="GO:0016887">
    <property type="term" value="F:ATP hydrolysis activity"/>
    <property type="evidence" value="ECO:0007669"/>
    <property type="project" value="InterPro"/>
</dbReference>
<dbReference type="EMBL" id="CP018477">
    <property type="protein sequence ID" value="ASV73363.1"/>
    <property type="molecule type" value="Genomic_DNA"/>
</dbReference>
<dbReference type="PRINTS" id="PR00120">
    <property type="entry name" value="HATPASE"/>
</dbReference>
<feature type="region of interest" description="Disordered" evidence="18">
    <location>
        <begin position="71"/>
        <end position="92"/>
    </location>
</feature>
<feature type="compositionally biased region" description="Acidic residues" evidence="18">
    <location>
        <begin position="73"/>
        <end position="82"/>
    </location>
</feature>
<comment type="catalytic activity">
    <reaction evidence="16">
        <text>Cu(2+)(in) + ATP + H2O = Cu(2+)(out) + ADP + phosphate + H(+)</text>
        <dbReference type="Rhea" id="RHEA:10376"/>
        <dbReference type="ChEBI" id="CHEBI:15377"/>
        <dbReference type="ChEBI" id="CHEBI:15378"/>
        <dbReference type="ChEBI" id="CHEBI:29036"/>
        <dbReference type="ChEBI" id="CHEBI:30616"/>
        <dbReference type="ChEBI" id="CHEBI:43474"/>
        <dbReference type="ChEBI" id="CHEBI:456216"/>
        <dbReference type="EC" id="7.2.2.9"/>
    </reaction>
</comment>
<protein>
    <recommendedName>
        <fullName evidence="15">P-type Cu(2+) transporter</fullName>
        <ecNumber evidence="15">7.2.2.9</ecNumber>
    </recommendedName>
</protein>
<evidence type="ECO:0000256" key="12">
    <source>
        <dbReference type="ARBA" id="ARBA00022989"/>
    </source>
</evidence>
<dbReference type="FunFam" id="3.30.70.100:FF:000005">
    <property type="entry name" value="Copper-exporting P-type ATPase A"/>
    <property type="match status" value="1"/>
</dbReference>
<evidence type="ECO:0000256" key="14">
    <source>
        <dbReference type="ARBA" id="ARBA00023136"/>
    </source>
</evidence>
<dbReference type="PRINTS" id="PR00119">
    <property type="entry name" value="CATATPASE"/>
</dbReference>
<dbReference type="GO" id="GO:0005507">
    <property type="term" value="F:copper ion binding"/>
    <property type="evidence" value="ECO:0007669"/>
    <property type="project" value="TreeGrafter"/>
</dbReference>
<dbReference type="PROSITE" id="PS01047">
    <property type="entry name" value="HMA_1"/>
    <property type="match status" value="1"/>
</dbReference>
<reference evidence="20 21" key="1">
    <citation type="journal article" name="Front. Microbiol.">
        <title>Sugar Metabolism of the First Thermophilic Planctomycete Thermogutta terrifontis: Comparative Genomic and Transcriptomic Approaches.</title>
        <authorList>
            <person name="Elcheninov A.G."/>
            <person name="Menzel P."/>
            <person name="Gudbergsdottir S.R."/>
            <person name="Slesarev A.I."/>
            <person name="Kadnikov V.V."/>
            <person name="Krogh A."/>
            <person name="Bonch-Osmolovskaya E.A."/>
            <person name="Peng X."/>
            <person name="Kublanov I.V."/>
        </authorList>
    </citation>
    <scope>NUCLEOTIDE SEQUENCE [LARGE SCALE GENOMIC DNA]</scope>
    <source>
        <strain evidence="20 21">R1</strain>
    </source>
</reference>
<comment type="similarity">
    <text evidence="2 17">Belongs to the cation transport ATPase (P-type) (TC 3.A.3) family. Type IB subfamily.</text>
</comment>
<evidence type="ECO:0000256" key="7">
    <source>
        <dbReference type="ARBA" id="ARBA00022723"/>
    </source>
</evidence>
<dbReference type="NCBIfam" id="TIGR01494">
    <property type="entry name" value="ATPase_P-type"/>
    <property type="match status" value="2"/>
</dbReference>
<evidence type="ECO:0000256" key="6">
    <source>
        <dbReference type="ARBA" id="ARBA00022692"/>
    </source>
</evidence>
<dbReference type="Gene3D" id="2.70.150.10">
    <property type="entry name" value="Calcium-transporting ATPase, cytoplasmic transduction domain A"/>
    <property type="match status" value="1"/>
</dbReference>
<evidence type="ECO:0000256" key="11">
    <source>
        <dbReference type="ARBA" id="ARBA00022967"/>
    </source>
</evidence>
<dbReference type="InterPro" id="IPR036163">
    <property type="entry name" value="HMA_dom_sf"/>
</dbReference>
<dbReference type="SFLD" id="SFLDS00003">
    <property type="entry name" value="Haloacid_Dehalogenase"/>
    <property type="match status" value="1"/>
</dbReference>
<gene>
    <name evidence="20" type="ORF">THTE_0761</name>
</gene>
<dbReference type="NCBIfam" id="TIGR01525">
    <property type="entry name" value="ATPase-IB_hvy"/>
    <property type="match status" value="1"/>
</dbReference>
<evidence type="ECO:0000256" key="10">
    <source>
        <dbReference type="ARBA" id="ARBA00022842"/>
    </source>
</evidence>
<comment type="subcellular location">
    <subcellularLocation>
        <location evidence="1">Cell membrane</location>
        <topology evidence="1">Multi-pass membrane protein</topology>
    </subcellularLocation>
</comment>
<dbReference type="InterPro" id="IPR017969">
    <property type="entry name" value="Heavy-metal-associated_CS"/>
</dbReference>
<keyword evidence="3" id="KW-0813">Transport</keyword>
<dbReference type="Gene3D" id="3.30.70.100">
    <property type="match status" value="1"/>
</dbReference>
<dbReference type="SFLD" id="SFLDF00027">
    <property type="entry name" value="p-type_atpase"/>
    <property type="match status" value="1"/>
</dbReference>
<dbReference type="SUPFAM" id="SSF81665">
    <property type="entry name" value="Calcium ATPase, transmembrane domain M"/>
    <property type="match status" value="1"/>
</dbReference>
<proteinExistence type="inferred from homology"/>
<keyword evidence="10" id="KW-0460">Magnesium</keyword>
<evidence type="ECO:0000256" key="15">
    <source>
        <dbReference type="ARBA" id="ARBA00038904"/>
    </source>
</evidence>
<keyword evidence="13" id="KW-0406">Ion transport</keyword>
<dbReference type="InterPro" id="IPR018303">
    <property type="entry name" value="ATPase_P-typ_P_site"/>
</dbReference>
<dbReference type="SFLD" id="SFLDG00002">
    <property type="entry name" value="C1.7:_P-type_atpase_like"/>
    <property type="match status" value="1"/>
</dbReference>
<keyword evidence="21" id="KW-1185">Reference proteome</keyword>
<dbReference type="Pfam" id="PF00702">
    <property type="entry name" value="Hydrolase"/>
    <property type="match status" value="1"/>
</dbReference>
<dbReference type="InterPro" id="IPR008250">
    <property type="entry name" value="ATPase_P-typ_transduc_dom_A_sf"/>
</dbReference>
<dbReference type="InterPro" id="IPR023214">
    <property type="entry name" value="HAD_sf"/>
</dbReference>
<dbReference type="InterPro" id="IPR006121">
    <property type="entry name" value="HMA_dom"/>
</dbReference>
<keyword evidence="5" id="KW-0597">Phosphoprotein</keyword>
<evidence type="ECO:0000313" key="21">
    <source>
        <dbReference type="Proteomes" id="UP000215086"/>
    </source>
</evidence>
<feature type="transmembrane region" description="Helical" evidence="17">
    <location>
        <begin position="744"/>
        <end position="768"/>
    </location>
</feature>
<evidence type="ECO:0000256" key="8">
    <source>
        <dbReference type="ARBA" id="ARBA00022741"/>
    </source>
</evidence>
<dbReference type="OrthoDB" id="211392at2"/>
<keyword evidence="4 17" id="KW-1003">Cell membrane</keyword>
<dbReference type="InterPro" id="IPR059000">
    <property type="entry name" value="ATPase_P-type_domA"/>
</dbReference>
<evidence type="ECO:0000256" key="5">
    <source>
        <dbReference type="ARBA" id="ARBA00022553"/>
    </source>
</evidence>
<feature type="transmembrane region" description="Helical" evidence="17">
    <location>
        <begin position="129"/>
        <end position="151"/>
    </location>
</feature>
<dbReference type="GO" id="GO:0005886">
    <property type="term" value="C:plasma membrane"/>
    <property type="evidence" value="ECO:0007669"/>
    <property type="project" value="UniProtKB-SubCell"/>
</dbReference>
<dbReference type="GO" id="GO:0005524">
    <property type="term" value="F:ATP binding"/>
    <property type="evidence" value="ECO:0007669"/>
    <property type="project" value="UniProtKB-UniRule"/>
</dbReference>
<evidence type="ECO:0000256" key="13">
    <source>
        <dbReference type="ARBA" id="ARBA00023065"/>
    </source>
</evidence>
<evidence type="ECO:0000256" key="3">
    <source>
        <dbReference type="ARBA" id="ARBA00022448"/>
    </source>
</evidence>
<organism evidence="20 21">
    <name type="scientific">Thermogutta terrifontis</name>
    <dbReference type="NCBI Taxonomy" id="1331910"/>
    <lineage>
        <taxon>Bacteria</taxon>
        <taxon>Pseudomonadati</taxon>
        <taxon>Planctomycetota</taxon>
        <taxon>Planctomycetia</taxon>
        <taxon>Pirellulales</taxon>
        <taxon>Thermoguttaceae</taxon>
        <taxon>Thermogutta</taxon>
    </lineage>
</organism>
<keyword evidence="12 17" id="KW-1133">Transmembrane helix</keyword>
<evidence type="ECO:0000256" key="17">
    <source>
        <dbReference type="RuleBase" id="RU362081"/>
    </source>
</evidence>